<dbReference type="PANTHER" id="PTHR30572:SF4">
    <property type="entry name" value="ABC TRANSPORTER PERMEASE YTRF"/>
    <property type="match status" value="1"/>
</dbReference>
<feature type="transmembrane region" description="Helical" evidence="7">
    <location>
        <begin position="325"/>
        <end position="347"/>
    </location>
</feature>
<dbReference type="PANTHER" id="PTHR30572">
    <property type="entry name" value="MEMBRANE COMPONENT OF TRANSPORTER-RELATED"/>
    <property type="match status" value="1"/>
</dbReference>
<evidence type="ECO:0000259" key="9">
    <source>
        <dbReference type="Pfam" id="PF12704"/>
    </source>
</evidence>
<dbReference type="EC" id="3.6.3.-" evidence="10"/>
<sequence length="405" mass="42338">MNITNNFQISFSGLKANKLRSVLTMLGVIIGVSAVIIMIAVGQGASKRISDQISSMGSNLLMVFPGAGQGAVRGAGGSVNTLTLDDAEAIAELPFVNYVAPELSSNATIEYEGQTWTAQYNGTTPDMQGIRDLSTVSGSFFTEDDVADTNLVAVLGKTIVDNIYPPGVDPVGTTVRVNKLAFTVVGVLASKGASIGGQDQDNVLYIPVSTAQKRLLGVKYVRLINVQTATADSMGYVQSSIESLLRDRHHLASTSSDDFNVRNLASVLETAENATAVMTMLLASIAAVSLLVGGIGIMNIMLVSVTERTREIGLRMAVGATEGNILGQFLVEAMVLCLSGGIIGILLGVAGAKIVSVLAGWPTSVTMFSVLLATGFSAAIGIFFGYYPAKKAAGLDPIEALRFEK</sequence>
<name>A0A4Y7RRL0_9FIRM</name>
<keyword evidence="11" id="KW-1185">Reference proteome</keyword>
<reference evidence="10 11" key="1">
    <citation type="journal article" date="2018" name="Environ. Microbiol.">
        <title>Novel energy conservation strategies and behaviour of Pelotomaculum schinkii driving syntrophic propionate catabolism.</title>
        <authorList>
            <person name="Hidalgo-Ahumada C.A.P."/>
            <person name="Nobu M.K."/>
            <person name="Narihiro T."/>
            <person name="Tamaki H."/>
            <person name="Liu W.T."/>
            <person name="Kamagata Y."/>
            <person name="Stams A.J.M."/>
            <person name="Imachi H."/>
            <person name="Sousa D.Z."/>
        </authorList>
    </citation>
    <scope>NUCLEOTIDE SEQUENCE [LARGE SCALE GENOMIC DNA]</scope>
    <source>
        <strain evidence="10 11">MGP</strain>
    </source>
</reference>
<evidence type="ECO:0000313" key="11">
    <source>
        <dbReference type="Proteomes" id="UP000297597"/>
    </source>
</evidence>
<dbReference type="AlphaFoldDB" id="A0A4Y7RRL0"/>
<evidence type="ECO:0000256" key="1">
    <source>
        <dbReference type="ARBA" id="ARBA00004651"/>
    </source>
</evidence>
<keyword evidence="10" id="KW-0067">ATP-binding</keyword>
<dbReference type="Proteomes" id="UP000297597">
    <property type="component" value="Unassembled WGS sequence"/>
</dbReference>
<keyword evidence="3 7" id="KW-0812">Transmembrane</keyword>
<organism evidence="10 11">
    <name type="scientific">Pelotomaculum propionicicum</name>
    <dbReference type="NCBI Taxonomy" id="258475"/>
    <lineage>
        <taxon>Bacteria</taxon>
        <taxon>Bacillati</taxon>
        <taxon>Bacillota</taxon>
        <taxon>Clostridia</taxon>
        <taxon>Eubacteriales</taxon>
        <taxon>Desulfotomaculaceae</taxon>
        <taxon>Pelotomaculum</taxon>
    </lineage>
</organism>
<dbReference type="OrthoDB" id="9770036at2"/>
<comment type="similarity">
    <text evidence="6">Belongs to the ABC-4 integral membrane protein family.</text>
</comment>
<keyword evidence="10" id="KW-0547">Nucleotide-binding</keyword>
<evidence type="ECO:0000259" key="8">
    <source>
        <dbReference type="Pfam" id="PF02687"/>
    </source>
</evidence>
<feature type="transmembrane region" description="Helical" evidence="7">
    <location>
        <begin position="367"/>
        <end position="387"/>
    </location>
</feature>
<gene>
    <name evidence="10" type="primary">macB_3</name>
    <name evidence="10" type="ORF">Pmgp_01669</name>
</gene>
<keyword evidence="4 7" id="KW-1133">Transmembrane helix</keyword>
<comment type="subcellular location">
    <subcellularLocation>
        <location evidence="1">Cell membrane</location>
        <topology evidence="1">Multi-pass membrane protein</topology>
    </subcellularLocation>
</comment>
<evidence type="ECO:0000256" key="4">
    <source>
        <dbReference type="ARBA" id="ARBA00022989"/>
    </source>
</evidence>
<dbReference type="PRINTS" id="PR00173">
    <property type="entry name" value="EDTRNSPORT"/>
</dbReference>
<dbReference type="InterPro" id="IPR050250">
    <property type="entry name" value="Macrolide_Exporter_MacB"/>
</dbReference>
<feature type="transmembrane region" description="Helical" evidence="7">
    <location>
        <begin position="21"/>
        <end position="42"/>
    </location>
</feature>
<feature type="domain" description="ABC3 transporter permease C-terminal" evidence="8">
    <location>
        <begin position="284"/>
        <end position="397"/>
    </location>
</feature>
<protein>
    <submittedName>
        <fullName evidence="10">Macrolide export ATP-binding/permease protein MacB</fullName>
        <ecNumber evidence="10">3.6.3.-</ecNumber>
    </submittedName>
</protein>
<dbReference type="GO" id="GO:0005524">
    <property type="term" value="F:ATP binding"/>
    <property type="evidence" value="ECO:0007669"/>
    <property type="project" value="UniProtKB-KW"/>
</dbReference>
<dbReference type="Pfam" id="PF12704">
    <property type="entry name" value="MacB_PCD"/>
    <property type="match status" value="1"/>
</dbReference>
<dbReference type="InterPro" id="IPR003838">
    <property type="entry name" value="ABC3_permease_C"/>
</dbReference>
<keyword evidence="5 7" id="KW-0472">Membrane</keyword>
<evidence type="ECO:0000256" key="5">
    <source>
        <dbReference type="ARBA" id="ARBA00023136"/>
    </source>
</evidence>
<dbReference type="RefSeq" id="WP_134213529.1">
    <property type="nucleotide sequence ID" value="NZ_QFFZ01000014.1"/>
</dbReference>
<accession>A0A4Y7RRL0</accession>
<keyword evidence="10" id="KW-0378">Hydrolase</keyword>
<evidence type="ECO:0000313" key="10">
    <source>
        <dbReference type="EMBL" id="TEB11481.1"/>
    </source>
</evidence>
<dbReference type="InterPro" id="IPR025857">
    <property type="entry name" value="MacB_PCD"/>
</dbReference>
<feature type="domain" description="MacB-like periplasmic core" evidence="9">
    <location>
        <begin position="21"/>
        <end position="243"/>
    </location>
</feature>
<keyword evidence="2" id="KW-1003">Cell membrane</keyword>
<comment type="caution">
    <text evidence="10">The sequence shown here is derived from an EMBL/GenBank/DDBJ whole genome shotgun (WGS) entry which is preliminary data.</text>
</comment>
<evidence type="ECO:0000256" key="2">
    <source>
        <dbReference type="ARBA" id="ARBA00022475"/>
    </source>
</evidence>
<dbReference type="GO" id="GO:0022857">
    <property type="term" value="F:transmembrane transporter activity"/>
    <property type="evidence" value="ECO:0007669"/>
    <property type="project" value="TreeGrafter"/>
</dbReference>
<feature type="transmembrane region" description="Helical" evidence="7">
    <location>
        <begin position="280"/>
        <end position="305"/>
    </location>
</feature>
<evidence type="ECO:0000256" key="3">
    <source>
        <dbReference type="ARBA" id="ARBA00022692"/>
    </source>
</evidence>
<dbReference type="GO" id="GO:0016787">
    <property type="term" value="F:hydrolase activity"/>
    <property type="evidence" value="ECO:0007669"/>
    <property type="project" value="UniProtKB-KW"/>
</dbReference>
<proteinExistence type="inferred from homology"/>
<evidence type="ECO:0000256" key="7">
    <source>
        <dbReference type="SAM" id="Phobius"/>
    </source>
</evidence>
<evidence type="ECO:0000256" key="6">
    <source>
        <dbReference type="ARBA" id="ARBA00038076"/>
    </source>
</evidence>
<dbReference type="GO" id="GO:0005886">
    <property type="term" value="C:plasma membrane"/>
    <property type="evidence" value="ECO:0007669"/>
    <property type="project" value="UniProtKB-SubCell"/>
</dbReference>
<dbReference type="EMBL" id="QFFZ01000014">
    <property type="protein sequence ID" value="TEB11481.1"/>
    <property type="molecule type" value="Genomic_DNA"/>
</dbReference>
<dbReference type="Pfam" id="PF02687">
    <property type="entry name" value="FtsX"/>
    <property type="match status" value="1"/>
</dbReference>